<dbReference type="PANTHER" id="PTHR38690">
    <property type="entry name" value="PROTEASE-RELATED"/>
    <property type="match status" value="1"/>
</dbReference>
<evidence type="ECO:0000259" key="3">
    <source>
        <dbReference type="Pfam" id="PF13116"/>
    </source>
</evidence>
<sequence>MRDSGEREPYNTVKIPPPPRFRGPSIQNFTRFCYRALAGAGLLLVVVFAAGVLWLRYVTLPNVESWRPQLIASIESASGMAVDVRRLEGGWEGLRPRLSMEGFALNDRKGRAALAFDRAQVTLSWWALLLGEVRFHDIAFERPELVLRRGTDGLIYLADKPLTQAGPGDGQFSRWLLEQPNLQIHNATLLWRDEKMGAPEVKLSNVEIAVRRKGKRHLVALTATPPAHLARAIDARGELHIERQGDHWMATGRLYGEGTDADLAALRTHVPVPETMRSGFGSVRVWADIAAEGVREITADVTLRDVRGQLAADVPQIDLAHVSGRVMYRYEPGGFYLGTENLRFRTASGLDAKPAAFSFLKRAAKGETPRGEVHADGIDLRIAATLVDYFPIPKDVKTGIAQYAPRGVITKAAFIWTGATPAQATSFELRGRFENLAIAAADGHPGASGLSGVVDGNERGGTLRLASRNATLEIASFFRAPLTFEALDADASWKREGAKLEVTVGDFHFANPDTEGRAKAVWRSIPGSSVRSPGHLEMKGTLSRANAKAIANYFPARFAVTQKWLDNAIQGGEVKRATFEVNGDLWHFPFRDNKEGRFLVEAQLADGRLKYHPDWPEVTGIDAALHFEGQHMEIRSSSASIFASRMKDTTVAIDDFGAQPPVVVFTTQIDTAGADTVRFLRESPLVNGPGAFTKAVQVEGPARLGLKLTYPLYGTEPARVAGDFQFAGATATVGKSLTMSGIKGKLLFTERGVRAPELTGTMFGQPTMLRIASQPDGVLTTLEGRIASNVMGAFVPEPIAARLDGTIDWKARVNSTAEGTDLALESDLKGLASTLPAPFAKTPDDVKPLAITIQRMGTREEFTSASLGDAARGRFATRGAPGAEHWQAALLFGTTVDTPPMKDGIWLYGDLPRLDVDAWLAVFAAKGPQSPAAVDTGPALRGFDLRLREVVFTQRQFRDLAVSLERTGTEWKGHLEGPQISGDISWNPAGKGRVAARLDRFLLRPTERPEGASAPPQAPQDGAAELPALDIVAERFEFKSTPMGRLELKAVHAGDEWRIEKLDITNGQSKFHSTGAWRPTGNGSITTLDLKVDAGNLNALFAQFGYGDYVKGGRATLEGKLAWPGFPYDFEVGKLSGNFRLDARDGQFAKIEPGAGKLLGLLSLQSIPRRVTFDFKDVFAEGFAFGSITSNVRLARGILLTDDLEINGPAAFVSMSGEVSLPQETQRLTLRVVPEVGESVALAATLIGTPVLGLSTLVVSKLLQNPLGKVVAYEYQVTGSWDNPSVTRVSAPPPKAAAAAPSPTPTP</sequence>
<keyword evidence="2" id="KW-1133">Transmembrane helix</keyword>
<dbReference type="KEGG" id="uru:DSM104443_02861"/>
<organism evidence="4 5">
    <name type="scientific">Usitatibacter rugosus</name>
    <dbReference type="NCBI Taxonomy" id="2732067"/>
    <lineage>
        <taxon>Bacteria</taxon>
        <taxon>Pseudomonadati</taxon>
        <taxon>Pseudomonadota</taxon>
        <taxon>Betaproteobacteria</taxon>
        <taxon>Nitrosomonadales</taxon>
        <taxon>Usitatibacteraceae</taxon>
        <taxon>Usitatibacter</taxon>
    </lineage>
</organism>
<feature type="region of interest" description="Disordered" evidence="1">
    <location>
        <begin position="1283"/>
        <end position="1307"/>
    </location>
</feature>
<dbReference type="NCBIfam" id="TIGR02099">
    <property type="entry name" value="YhdP family protein"/>
    <property type="match status" value="1"/>
</dbReference>
<keyword evidence="2" id="KW-0472">Membrane</keyword>
<evidence type="ECO:0000256" key="1">
    <source>
        <dbReference type="SAM" id="MobiDB-lite"/>
    </source>
</evidence>
<protein>
    <recommendedName>
        <fullName evidence="3">YhdP central domain-containing protein</fullName>
    </recommendedName>
</protein>
<keyword evidence="5" id="KW-1185">Reference proteome</keyword>
<reference evidence="4 5" key="1">
    <citation type="submission" date="2020-04" db="EMBL/GenBank/DDBJ databases">
        <title>Usitatibacter rugosus gen. nov., sp. nov. and Usitatibacter palustris sp. nov., novel members of Usitatibacteraceae fam. nov. within the order Nitrosomonadales isolated from soil.</title>
        <authorList>
            <person name="Huber K.J."/>
            <person name="Neumann-Schaal M."/>
            <person name="Geppert A."/>
            <person name="Luckner M."/>
            <person name="Wanner G."/>
            <person name="Overmann J."/>
        </authorList>
    </citation>
    <scope>NUCLEOTIDE SEQUENCE [LARGE SCALE GENOMIC DNA]</scope>
    <source>
        <strain evidence="4 5">0125_3</strain>
    </source>
</reference>
<feature type="transmembrane region" description="Helical" evidence="2">
    <location>
        <begin position="32"/>
        <end position="55"/>
    </location>
</feature>
<dbReference type="PANTHER" id="PTHR38690:SF1">
    <property type="entry name" value="PROTEASE"/>
    <property type="match status" value="1"/>
</dbReference>
<evidence type="ECO:0000256" key="2">
    <source>
        <dbReference type="SAM" id="Phobius"/>
    </source>
</evidence>
<gene>
    <name evidence="4" type="ORF">DSM104443_02861</name>
</gene>
<name>A0A6M4GY00_9PROT</name>
<evidence type="ECO:0000313" key="4">
    <source>
        <dbReference type="EMBL" id="QJR11778.1"/>
    </source>
</evidence>
<dbReference type="InterPro" id="IPR011836">
    <property type="entry name" value="YhdP"/>
</dbReference>
<dbReference type="Pfam" id="PF13116">
    <property type="entry name" value="YhdP"/>
    <property type="match status" value="1"/>
</dbReference>
<dbReference type="EMBL" id="CP053069">
    <property type="protein sequence ID" value="QJR11778.1"/>
    <property type="molecule type" value="Genomic_DNA"/>
</dbReference>
<dbReference type="Proteomes" id="UP000501534">
    <property type="component" value="Chromosome"/>
</dbReference>
<proteinExistence type="predicted"/>
<evidence type="ECO:0000313" key="5">
    <source>
        <dbReference type="Proteomes" id="UP000501534"/>
    </source>
</evidence>
<feature type="domain" description="YhdP central" evidence="3">
    <location>
        <begin position="29"/>
        <end position="1286"/>
    </location>
</feature>
<keyword evidence="2" id="KW-0812">Transmembrane</keyword>
<accession>A0A6M4GY00</accession>
<dbReference type="InterPro" id="IPR025263">
    <property type="entry name" value="YhdP_central"/>
</dbReference>